<evidence type="ECO:0000256" key="3">
    <source>
        <dbReference type="ARBA" id="ARBA00002284"/>
    </source>
</evidence>
<evidence type="ECO:0000256" key="6">
    <source>
        <dbReference type="ARBA" id="ARBA00005520"/>
    </source>
</evidence>
<keyword evidence="11 20" id="KW-0378">Hydrolase</keyword>
<dbReference type="GO" id="GO:0000287">
    <property type="term" value="F:magnesium ion binding"/>
    <property type="evidence" value="ECO:0007669"/>
    <property type="project" value="UniProtKB-UniRule"/>
</dbReference>
<dbReference type="PANTHER" id="PTHR21327:SF18">
    <property type="entry name" value="3,4-DIHYDROXY-2-BUTANONE 4-PHOSPHATE SYNTHASE"/>
    <property type="match status" value="1"/>
</dbReference>
<feature type="binding site" evidence="20">
    <location>
        <begin position="26"/>
        <end position="27"/>
    </location>
    <ligand>
        <name>D-ribulose 5-phosphate</name>
        <dbReference type="ChEBI" id="CHEBI:58121"/>
    </ligand>
</feature>
<comment type="pathway">
    <text evidence="5 20">Cofactor biosynthesis; riboflavin biosynthesis; 2-hydroxy-3-oxobutyl phosphate from D-ribulose 5-phosphate: step 1/1.</text>
</comment>
<dbReference type="GO" id="GO:0003935">
    <property type="term" value="F:GTP cyclohydrolase II activity"/>
    <property type="evidence" value="ECO:0007669"/>
    <property type="project" value="UniProtKB-UniRule"/>
</dbReference>
<feature type="binding site" evidence="20">
    <location>
        <position position="31"/>
    </location>
    <ligand>
        <name>D-ribulose 5-phosphate</name>
        <dbReference type="ChEBI" id="CHEBI:58121"/>
    </ligand>
</feature>
<evidence type="ECO:0000256" key="13">
    <source>
        <dbReference type="ARBA" id="ARBA00022842"/>
    </source>
</evidence>
<keyword evidence="15 20" id="KW-0464">Manganese</keyword>
<feature type="binding site" evidence="20">
    <location>
        <position position="266"/>
    </location>
    <ligand>
        <name>Zn(2+)</name>
        <dbReference type="ChEBI" id="CHEBI:29105"/>
        <note>catalytic</note>
    </ligand>
</feature>
<keyword evidence="13 20" id="KW-0460">Magnesium</keyword>
<evidence type="ECO:0000259" key="21">
    <source>
        <dbReference type="Pfam" id="PF00925"/>
    </source>
</evidence>
<dbReference type="FunFam" id="3.40.50.10990:FF:000001">
    <property type="entry name" value="Riboflavin biosynthesis protein RibBA"/>
    <property type="match status" value="1"/>
</dbReference>
<dbReference type="Pfam" id="PF00926">
    <property type="entry name" value="DHBP_synthase"/>
    <property type="match status" value="1"/>
</dbReference>
<comment type="similarity">
    <text evidence="7 20">In the C-terminal section; belongs to the GTP cyclohydrolase II family.</text>
</comment>
<comment type="similarity">
    <text evidence="6 20">In the N-terminal section; belongs to the DHBP synthase family.</text>
</comment>
<organism evidence="22 23">
    <name type="scientific">Candidatus Abzuiibacterium crystallinum</name>
    <dbReference type="NCBI Taxonomy" id="1974748"/>
    <lineage>
        <taxon>Bacteria</taxon>
        <taxon>Pseudomonadati</taxon>
        <taxon>Candidatus Omnitrophota</taxon>
        <taxon>Candidatus Abzuiibacterium</taxon>
    </lineage>
</organism>
<feature type="site" description="Essential for DHBP synthase activity" evidence="20">
    <location>
        <position position="163"/>
    </location>
</feature>
<feature type="binding site" evidence="20">
    <location>
        <position position="27"/>
    </location>
    <ligand>
        <name>Mg(2+)</name>
        <dbReference type="ChEBI" id="CHEBI:18420"/>
        <label>2</label>
    </ligand>
</feature>
<dbReference type="NCBIfam" id="NF001591">
    <property type="entry name" value="PRK00393.1"/>
    <property type="match status" value="1"/>
</dbReference>
<dbReference type="HAMAP" id="MF_01283">
    <property type="entry name" value="RibBA"/>
    <property type="match status" value="1"/>
</dbReference>
<dbReference type="GO" id="GO:0005829">
    <property type="term" value="C:cytosol"/>
    <property type="evidence" value="ECO:0007669"/>
    <property type="project" value="TreeGrafter"/>
</dbReference>
<evidence type="ECO:0000256" key="14">
    <source>
        <dbReference type="ARBA" id="ARBA00023134"/>
    </source>
</evidence>
<keyword evidence="8 20" id="KW-0686">Riboflavin biosynthesis</keyword>
<dbReference type="HAMAP" id="MF_00180">
    <property type="entry name" value="RibB"/>
    <property type="match status" value="1"/>
</dbReference>
<comment type="pathway">
    <text evidence="4 20">Cofactor biosynthesis; riboflavin biosynthesis; 5-amino-6-(D-ribitylamino)uracil from GTP: step 1/4.</text>
</comment>
<keyword evidence="14 20" id="KW-0342">GTP-binding</keyword>
<protein>
    <recommendedName>
        <fullName evidence="20">Riboflavin biosynthesis protein RibBA</fullName>
    </recommendedName>
    <domain>
        <recommendedName>
            <fullName evidence="20">3,4-dihydroxy-2-butanone 4-phosphate synthase</fullName>
            <shortName evidence="20">DHBP synthase</shortName>
            <ecNumber evidence="20">4.1.99.12</ecNumber>
        </recommendedName>
    </domain>
    <domain>
        <recommendedName>
            <fullName evidence="20">GTP cyclohydrolase-2</fullName>
            <ecNumber evidence="20">3.5.4.25</ecNumber>
        </recommendedName>
        <alternativeName>
            <fullName evidence="20">GTP cyclohydrolase II</fullName>
        </alternativeName>
    </domain>
</protein>
<evidence type="ECO:0000313" key="22">
    <source>
        <dbReference type="EMBL" id="PIQ85607.1"/>
    </source>
</evidence>
<reference evidence="22 23" key="1">
    <citation type="submission" date="2017-09" db="EMBL/GenBank/DDBJ databases">
        <title>Depth-based differentiation of microbial function through sediment-hosted aquifers and enrichment of novel symbionts in the deep terrestrial subsurface.</title>
        <authorList>
            <person name="Probst A.J."/>
            <person name="Ladd B."/>
            <person name="Jarett J.K."/>
            <person name="Geller-Mcgrath D.E."/>
            <person name="Sieber C.M."/>
            <person name="Emerson J.B."/>
            <person name="Anantharaman K."/>
            <person name="Thomas B.C."/>
            <person name="Malmstrom R."/>
            <person name="Stieglmeier M."/>
            <person name="Klingl A."/>
            <person name="Woyke T."/>
            <person name="Ryan C.M."/>
            <person name="Banfield J.F."/>
        </authorList>
    </citation>
    <scope>NUCLEOTIDE SEQUENCE [LARGE SCALE GENOMIC DNA]</scope>
    <source>
        <strain evidence="22">CG11_big_fil_rev_8_21_14_0_20_45_26</strain>
    </source>
</reference>
<feature type="binding site" evidence="20">
    <location>
        <position position="350"/>
    </location>
    <ligand>
        <name>GTP</name>
        <dbReference type="ChEBI" id="CHEBI:37565"/>
    </ligand>
</feature>
<evidence type="ECO:0000256" key="9">
    <source>
        <dbReference type="ARBA" id="ARBA00022723"/>
    </source>
</evidence>
<dbReference type="SUPFAM" id="SSF55821">
    <property type="entry name" value="YrdC/RibB"/>
    <property type="match status" value="1"/>
</dbReference>
<keyword evidence="10 20" id="KW-0547">Nucleotide-binding</keyword>
<evidence type="ECO:0000256" key="12">
    <source>
        <dbReference type="ARBA" id="ARBA00022833"/>
    </source>
</evidence>
<evidence type="ECO:0000256" key="1">
    <source>
        <dbReference type="ARBA" id="ARBA00000141"/>
    </source>
</evidence>
<evidence type="ECO:0000256" key="8">
    <source>
        <dbReference type="ARBA" id="ARBA00022619"/>
    </source>
</evidence>
<dbReference type="EC" id="4.1.99.12" evidence="20"/>
<dbReference type="HAMAP" id="MF_00179">
    <property type="entry name" value="RibA"/>
    <property type="match status" value="1"/>
</dbReference>
<evidence type="ECO:0000256" key="16">
    <source>
        <dbReference type="ARBA" id="ARBA00023239"/>
    </source>
</evidence>
<comment type="caution">
    <text evidence="22">The sequence shown here is derived from an EMBL/GenBank/DDBJ whole genome shotgun (WGS) entry which is preliminary data.</text>
</comment>
<gene>
    <name evidence="20" type="primary">ribBA</name>
    <name evidence="22" type="ORF">COV74_07865</name>
</gene>
<dbReference type="Pfam" id="PF00925">
    <property type="entry name" value="GTP_cyclohydro2"/>
    <property type="match status" value="1"/>
</dbReference>
<dbReference type="GO" id="GO:0008270">
    <property type="term" value="F:zinc ion binding"/>
    <property type="evidence" value="ECO:0007669"/>
    <property type="project" value="UniProtKB-UniRule"/>
</dbReference>
<dbReference type="NCBIfam" id="NF006803">
    <property type="entry name" value="PRK09311.1"/>
    <property type="match status" value="1"/>
</dbReference>
<dbReference type="PIRSF" id="PIRSF001259">
    <property type="entry name" value="RibA"/>
    <property type="match status" value="1"/>
</dbReference>
<feature type="binding site" evidence="20">
    <location>
        <position position="271"/>
    </location>
    <ligand>
        <name>GTP</name>
        <dbReference type="ChEBI" id="CHEBI:37565"/>
    </ligand>
</feature>
<feature type="binding site" evidence="20">
    <location>
        <begin position="293"/>
        <end position="295"/>
    </location>
    <ligand>
        <name>GTP</name>
        <dbReference type="ChEBI" id="CHEBI:37565"/>
    </ligand>
</feature>
<feature type="binding site" evidence="20">
    <location>
        <position position="163"/>
    </location>
    <ligand>
        <name>D-ribulose 5-phosphate</name>
        <dbReference type="ChEBI" id="CHEBI:58121"/>
    </ligand>
</feature>
<evidence type="ECO:0000256" key="18">
    <source>
        <dbReference type="ARBA" id="ARBA00043932"/>
    </source>
</evidence>
<evidence type="ECO:0000256" key="17">
    <source>
        <dbReference type="ARBA" id="ARBA00023268"/>
    </source>
</evidence>
<sequence length="398" mass="44347">MFNPIEEIIADIKAGQMVIIADDESRENEGDLIFPAQSVNADKVNFMIKHGRGLICTPMTDERLEALGLSDMVRQMGDTMKTAFTISVDAALGVTTGISAHDRARTIEVLADQKSTRKDLVSPGHIFPLRAKKGGVLRRAGHTEAAVDLCRLAGLAPVGVICEIINDDGTMARRDDLFQFAKRFKLKIGTIRALIEYRRRSEKLVEKIAEAKLPTRHGEWSLKLYRSTVDEQEHMALVKGDVDEKPTMVRAHSECFTSEVLGSLRCDCQEQLDAAMAMIHKEGKGVLLYIRQEGRGIGLSNKIKAYELQDQGLDTVEANEKLGFKPDLRDYGTGAQILKDLGLSQIRLLTNNPRKIVGLEGHGLHVIERIQLEMPTHEHNAKYLKVKKLKLGHLLKDI</sequence>
<feature type="domain" description="GTP cyclohydrolase II" evidence="21">
    <location>
        <begin position="207"/>
        <end position="370"/>
    </location>
</feature>
<accession>A0A2H0LMI3</accession>
<feature type="binding site" evidence="20">
    <location>
        <begin position="139"/>
        <end position="143"/>
    </location>
    <ligand>
        <name>D-ribulose 5-phosphate</name>
        <dbReference type="ChEBI" id="CHEBI:58121"/>
    </ligand>
</feature>
<evidence type="ECO:0000256" key="11">
    <source>
        <dbReference type="ARBA" id="ARBA00022801"/>
    </source>
</evidence>
<evidence type="ECO:0000256" key="2">
    <source>
        <dbReference type="ARBA" id="ARBA00001936"/>
    </source>
</evidence>
<feature type="binding site" evidence="20">
    <location>
        <position position="27"/>
    </location>
    <ligand>
        <name>Mg(2+)</name>
        <dbReference type="ChEBI" id="CHEBI:18420"/>
        <label>1</label>
    </ligand>
</feature>
<keyword evidence="9 20" id="KW-0479">Metal-binding</keyword>
<feature type="binding site" evidence="20">
    <location>
        <begin position="250"/>
        <end position="254"/>
    </location>
    <ligand>
        <name>GTP</name>
        <dbReference type="ChEBI" id="CHEBI:37565"/>
    </ligand>
</feature>
<dbReference type="Gene3D" id="3.40.50.10990">
    <property type="entry name" value="GTP cyclohydrolase II"/>
    <property type="match status" value="1"/>
</dbReference>
<evidence type="ECO:0000256" key="20">
    <source>
        <dbReference type="HAMAP-Rule" id="MF_01283"/>
    </source>
</evidence>
<dbReference type="EC" id="3.5.4.25" evidence="20"/>
<comment type="cofactor">
    <cofactor evidence="20">
        <name>Zn(2+)</name>
        <dbReference type="ChEBI" id="CHEBI:29105"/>
    </cofactor>
    <text evidence="20">Binds 1 zinc ion per subunit.</text>
</comment>
<dbReference type="PANTHER" id="PTHR21327">
    <property type="entry name" value="GTP CYCLOHYDROLASE II-RELATED"/>
    <property type="match status" value="1"/>
</dbReference>
<comment type="catalytic activity">
    <reaction evidence="19 20">
        <text>GTP + 4 H2O = 2,5-diamino-6-hydroxy-4-(5-phosphoribosylamino)-pyrimidine + formate + 2 phosphate + 3 H(+)</text>
        <dbReference type="Rhea" id="RHEA:23704"/>
        <dbReference type="ChEBI" id="CHEBI:15377"/>
        <dbReference type="ChEBI" id="CHEBI:15378"/>
        <dbReference type="ChEBI" id="CHEBI:15740"/>
        <dbReference type="ChEBI" id="CHEBI:37565"/>
        <dbReference type="ChEBI" id="CHEBI:43474"/>
        <dbReference type="ChEBI" id="CHEBI:58614"/>
        <dbReference type="EC" id="3.5.4.25"/>
    </reaction>
</comment>
<evidence type="ECO:0000256" key="10">
    <source>
        <dbReference type="ARBA" id="ARBA00022741"/>
    </source>
</evidence>
<dbReference type="InterPro" id="IPR000926">
    <property type="entry name" value="RibA"/>
</dbReference>
<dbReference type="GO" id="GO:0030145">
    <property type="term" value="F:manganese ion binding"/>
    <property type="evidence" value="ECO:0007669"/>
    <property type="project" value="UniProtKB-UniRule"/>
</dbReference>
<dbReference type="InterPro" id="IPR016299">
    <property type="entry name" value="Riboflavin_synth_RibBA"/>
</dbReference>
<dbReference type="NCBIfam" id="TIGR00506">
    <property type="entry name" value="ribB"/>
    <property type="match status" value="1"/>
</dbReference>
<feature type="region of interest" description="GTP cyclohydrolase II" evidence="20">
    <location>
        <begin position="201"/>
        <end position="398"/>
    </location>
</feature>
<dbReference type="AlphaFoldDB" id="A0A2H0LMI3"/>
<keyword evidence="12 20" id="KW-0862">Zinc</keyword>
<dbReference type="Proteomes" id="UP000230859">
    <property type="component" value="Unassembled WGS sequence"/>
</dbReference>
<dbReference type="InterPro" id="IPR017945">
    <property type="entry name" value="DHBP_synth_RibB-like_a/b_dom"/>
</dbReference>
<comment type="catalytic activity">
    <reaction evidence="1 20">
        <text>D-ribulose 5-phosphate = (2S)-2-hydroxy-3-oxobutyl phosphate + formate + H(+)</text>
        <dbReference type="Rhea" id="RHEA:18457"/>
        <dbReference type="ChEBI" id="CHEBI:15378"/>
        <dbReference type="ChEBI" id="CHEBI:15740"/>
        <dbReference type="ChEBI" id="CHEBI:58121"/>
        <dbReference type="ChEBI" id="CHEBI:58830"/>
        <dbReference type="EC" id="4.1.99.12"/>
    </reaction>
</comment>
<evidence type="ECO:0000256" key="7">
    <source>
        <dbReference type="ARBA" id="ARBA00008976"/>
    </source>
</evidence>
<feature type="binding site" evidence="20">
    <location>
        <position position="355"/>
    </location>
    <ligand>
        <name>GTP</name>
        <dbReference type="ChEBI" id="CHEBI:37565"/>
    </ligand>
</feature>
<dbReference type="GO" id="GO:0009231">
    <property type="term" value="P:riboflavin biosynthetic process"/>
    <property type="evidence" value="ECO:0007669"/>
    <property type="project" value="UniProtKB-UniRule"/>
</dbReference>
<evidence type="ECO:0000256" key="19">
    <source>
        <dbReference type="ARBA" id="ARBA00049295"/>
    </source>
</evidence>
<dbReference type="EMBL" id="PCVY01000064">
    <property type="protein sequence ID" value="PIQ85607.1"/>
    <property type="molecule type" value="Genomic_DNA"/>
</dbReference>
<proteinExistence type="inferred from homology"/>
<dbReference type="InterPro" id="IPR000422">
    <property type="entry name" value="DHBP_synthase_RibB"/>
</dbReference>
<feature type="active site" description="Proton acceptor; for GTP cyclohydrolase activity" evidence="20">
    <location>
        <position position="327"/>
    </location>
</feature>
<feature type="region of interest" description="DHBP synthase" evidence="20">
    <location>
        <begin position="1"/>
        <end position="200"/>
    </location>
</feature>
<comment type="function">
    <text evidence="3 20">Catalyzes the conversion of D-ribulose 5-phosphate to formate and 3,4-dihydroxy-2-butanone 4-phosphate.</text>
</comment>
<feature type="binding site" evidence="20">
    <location>
        <position position="142"/>
    </location>
    <ligand>
        <name>Mg(2+)</name>
        <dbReference type="ChEBI" id="CHEBI:18420"/>
        <label>2</label>
    </ligand>
</feature>
<keyword evidence="16 20" id="KW-0456">Lyase</keyword>
<dbReference type="InterPro" id="IPR032677">
    <property type="entry name" value="GTP_cyclohydro_II"/>
</dbReference>
<feature type="active site" description="Nucleophile; for GTP cyclohydrolase activity" evidence="20">
    <location>
        <position position="329"/>
    </location>
</feature>
<dbReference type="GO" id="GO:0005525">
    <property type="term" value="F:GTP binding"/>
    <property type="evidence" value="ECO:0007669"/>
    <property type="project" value="UniProtKB-KW"/>
</dbReference>
<comment type="function">
    <text evidence="18 20">Catalyzes the conversion of GTP to 2,5-diamino-6-ribosylamino-4(3H)-pyrimidinone 5'-phosphate (DARP), formate and pyrophosphate.</text>
</comment>
<feature type="binding site" evidence="20">
    <location>
        <position position="255"/>
    </location>
    <ligand>
        <name>Zn(2+)</name>
        <dbReference type="ChEBI" id="CHEBI:29105"/>
        <note>catalytic</note>
    </ligand>
</feature>
<dbReference type="GO" id="GO:0008686">
    <property type="term" value="F:3,4-dihydroxy-2-butanone-4-phosphate synthase activity"/>
    <property type="evidence" value="ECO:0007669"/>
    <property type="project" value="UniProtKB-UniRule"/>
</dbReference>
<dbReference type="FunFam" id="3.90.870.10:FF:000001">
    <property type="entry name" value="Riboflavin biosynthesis protein RibBA"/>
    <property type="match status" value="1"/>
</dbReference>
<dbReference type="CDD" id="cd00641">
    <property type="entry name" value="GTP_cyclohydro2"/>
    <property type="match status" value="1"/>
</dbReference>
<feature type="binding site" evidence="20">
    <location>
        <position position="268"/>
    </location>
    <ligand>
        <name>Zn(2+)</name>
        <dbReference type="ChEBI" id="CHEBI:29105"/>
        <note>catalytic</note>
    </ligand>
</feature>
<dbReference type="Gene3D" id="3.90.870.10">
    <property type="entry name" value="DHBP synthase"/>
    <property type="match status" value="1"/>
</dbReference>
<name>A0A2H0LMI3_9BACT</name>
<evidence type="ECO:0000256" key="5">
    <source>
        <dbReference type="ARBA" id="ARBA00004904"/>
    </source>
</evidence>
<dbReference type="UniPathway" id="UPA00275">
    <property type="reaction ID" value="UER00399"/>
</dbReference>
<comment type="cofactor">
    <cofactor evidence="2">
        <name>Mn(2+)</name>
        <dbReference type="ChEBI" id="CHEBI:29035"/>
    </cofactor>
</comment>
<dbReference type="InterPro" id="IPR036144">
    <property type="entry name" value="RibA-like_sf"/>
</dbReference>
<feature type="binding site" evidence="20">
    <location>
        <position position="315"/>
    </location>
    <ligand>
        <name>GTP</name>
        <dbReference type="ChEBI" id="CHEBI:37565"/>
    </ligand>
</feature>
<evidence type="ECO:0000256" key="4">
    <source>
        <dbReference type="ARBA" id="ARBA00004853"/>
    </source>
</evidence>
<feature type="site" description="Essential for DHBP synthase activity" evidence="20">
    <location>
        <position position="125"/>
    </location>
</feature>
<comment type="cofactor">
    <cofactor evidence="20">
        <name>Mg(2+)</name>
        <dbReference type="ChEBI" id="CHEBI:18420"/>
    </cofactor>
    <cofactor evidence="20">
        <name>Mn(2+)</name>
        <dbReference type="ChEBI" id="CHEBI:29035"/>
    </cofactor>
    <text evidence="20">Binds 2 divalent metal cations per subunit. Magnesium or manganese.</text>
</comment>
<dbReference type="NCBIfam" id="TIGR00505">
    <property type="entry name" value="ribA"/>
    <property type="match status" value="1"/>
</dbReference>
<evidence type="ECO:0000256" key="15">
    <source>
        <dbReference type="ARBA" id="ARBA00023211"/>
    </source>
</evidence>
<dbReference type="SUPFAM" id="SSF142695">
    <property type="entry name" value="RibA-like"/>
    <property type="match status" value="1"/>
</dbReference>
<evidence type="ECO:0000313" key="23">
    <source>
        <dbReference type="Proteomes" id="UP000230859"/>
    </source>
</evidence>
<keyword evidence="17 20" id="KW-0511">Multifunctional enzyme</keyword>